<evidence type="ECO:0000256" key="4">
    <source>
        <dbReference type="RuleBase" id="RU003476"/>
    </source>
</evidence>
<dbReference type="EC" id="3.6.-.-" evidence="6"/>
<dbReference type="Pfam" id="PF00293">
    <property type="entry name" value="NUDIX"/>
    <property type="match status" value="1"/>
</dbReference>
<dbReference type="InterPro" id="IPR020084">
    <property type="entry name" value="NUDIX_hydrolase_CS"/>
</dbReference>
<keyword evidence="3" id="KW-0460">Magnesium</keyword>
<dbReference type="PRINTS" id="PR00502">
    <property type="entry name" value="NUDIXFAMILY"/>
</dbReference>
<evidence type="ECO:0000313" key="6">
    <source>
        <dbReference type="EMBL" id="MFC4559215.1"/>
    </source>
</evidence>
<evidence type="ECO:0000256" key="3">
    <source>
        <dbReference type="ARBA" id="ARBA00022842"/>
    </source>
</evidence>
<dbReference type="PANTHER" id="PTHR43046">
    <property type="entry name" value="GDP-MANNOSE MANNOSYL HYDROLASE"/>
    <property type="match status" value="1"/>
</dbReference>
<sequence length="136" mass="15060">MKRVDVAYAFICKEEEGLVLLVNNVGGRWSLPGGEVEKGETLKQAVVREAKEETGLTIEAGNIVAVNEVFFHEKGHHALFFTFEATITGGEIAIQYEDEISEIKWVDFEKANKLLPFHPGGMESLVKSNASYMIDG</sequence>
<gene>
    <name evidence="6" type="ORF">ACFO3D_13535</name>
</gene>
<feature type="domain" description="Nudix hydrolase" evidence="5">
    <location>
        <begin position="2"/>
        <end position="128"/>
    </location>
</feature>
<dbReference type="PANTHER" id="PTHR43046:SF12">
    <property type="entry name" value="GDP-MANNOSE MANNOSYL HYDROLASE"/>
    <property type="match status" value="1"/>
</dbReference>
<keyword evidence="7" id="KW-1185">Reference proteome</keyword>
<dbReference type="PROSITE" id="PS00893">
    <property type="entry name" value="NUDIX_BOX"/>
    <property type="match status" value="1"/>
</dbReference>
<dbReference type="SUPFAM" id="SSF55811">
    <property type="entry name" value="Nudix"/>
    <property type="match status" value="1"/>
</dbReference>
<dbReference type="InterPro" id="IPR015797">
    <property type="entry name" value="NUDIX_hydrolase-like_dom_sf"/>
</dbReference>
<protein>
    <submittedName>
        <fullName evidence="6">NUDIX hydrolase</fullName>
        <ecNumber evidence="6">3.6.-.-</ecNumber>
    </submittedName>
</protein>
<organism evidence="6 7">
    <name type="scientific">Virgibacillus kekensis</name>
    <dbReference type="NCBI Taxonomy" id="202261"/>
    <lineage>
        <taxon>Bacteria</taxon>
        <taxon>Bacillati</taxon>
        <taxon>Bacillota</taxon>
        <taxon>Bacilli</taxon>
        <taxon>Bacillales</taxon>
        <taxon>Bacillaceae</taxon>
        <taxon>Virgibacillus</taxon>
    </lineage>
</organism>
<dbReference type="RefSeq" id="WP_390296902.1">
    <property type="nucleotide sequence ID" value="NZ_JBHSFU010000007.1"/>
</dbReference>
<evidence type="ECO:0000313" key="7">
    <source>
        <dbReference type="Proteomes" id="UP001595989"/>
    </source>
</evidence>
<dbReference type="Gene3D" id="3.90.79.10">
    <property type="entry name" value="Nucleoside Triphosphate Pyrophosphohydrolase"/>
    <property type="match status" value="1"/>
</dbReference>
<dbReference type="InterPro" id="IPR000086">
    <property type="entry name" value="NUDIX_hydrolase_dom"/>
</dbReference>
<dbReference type="CDD" id="cd02883">
    <property type="entry name" value="NUDIX_Hydrolase"/>
    <property type="match status" value="1"/>
</dbReference>
<accession>A0ABV9DMI0</accession>
<proteinExistence type="inferred from homology"/>
<dbReference type="InterPro" id="IPR020476">
    <property type="entry name" value="Nudix_hydrolase"/>
</dbReference>
<dbReference type="EMBL" id="JBHSFU010000007">
    <property type="protein sequence ID" value="MFC4559215.1"/>
    <property type="molecule type" value="Genomic_DNA"/>
</dbReference>
<dbReference type="PROSITE" id="PS51462">
    <property type="entry name" value="NUDIX"/>
    <property type="match status" value="1"/>
</dbReference>
<comment type="cofactor">
    <cofactor evidence="1">
        <name>Mg(2+)</name>
        <dbReference type="ChEBI" id="CHEBI:18420"/>
    </cofactor>
</comment>
<dbReference type="GO" id="GO:0016787">
    <property type="term" value="F:hydrolase activity"/>
    <property type="evidence" value="ECO:0007669"/>
    <property type="project" value="UniProtKB-KW"/>
</dbReference>
<dbReference type="Proteomes" id="UP001595989">
    <property type="component" value="Unassembled WGS sequence"/>
</dbReference>
<keyword evidence="2 4" id="KW-0378">Hydrolase</keyword>
<comment type="similarity">
    <text evidence="4">Belongs to the Nudix hydrolase family.</text>
</comment>
<comment type="caution">
    <text evidence="6">The sequence shown here is derived from an EMBL/GenBank/DDBJ whole genome shotgun (WGS) entry which is preliminary data.</text>
</comment>
<evidence type="ECO:0000259" key="5">
    <source>
        <dbReference type="PROSITE" id="PS51462"/>
    </source>
</evidence>
<name>A0ABV9DMI0_9BACI</name>
<evidence type="ECO:0000256" key="1">
    <source>
        <dbReference type="ARBA" id="ARBA00001946"/>
    </source>
</evidence>
<evidence type="ECO:0000256" key="2">
    <source>
        <dbReference type="ARBA" id="ARBA00022801"/>
    </source>
</evidence>
<reference evidence="7" key="1">
    <citation type="journal article" date="2019" name="Int. J. Syst. Evol. Microbiol.">
        <title>The Global Catalogue of Microorganisms (GCM) 10K type strain sequencing project: providing services to taxonomists for standard genome sequencing and annotation.</title>
        <authorList>
            <consortium name="The Broad Institute Genomics Platform"/>
            <consortium name="The Broad Institute Genome Sequencing Center for Infectious Disease"/>
            <person name="Wu L."/>
            <person name="Ma J."/>
        </authorList>
    </citation>
    <scope>NUCLEOTIDE SEQUENCE [LARGE SCALE GENOMIC DNA]</scope>
    <source>
        <strain evidence="7">CGMCC 4.7426</strain>
    </source>
</reference>